<feature type="region of interest" description="Disordered" evidence="10">
    <location>
        <begin position="1"/>
        <end position="98"/>
    </location>
</feature>
<evidence type="ECO:0000313" key="14">
    <source>
        <dbReference type="Proteomes" id="UP000141842"/>
    </source>
</evidence>
<dbReference type="OrthoDB" id="4492at10239"/>
<dbReference type="Pfam" id="PF02236">
    <property type="entry name" value="Viral_DNA_bi"/>
    <property type="match status" value="1"/>
</dbReference>
<evidence type="ECO:0000256" key="6">
    <source>
        <dbReference type="ARBA" id="ARBA00022723"/>
    </source>
</evidence>
<evidence type="ECO:0000256" key="3">
    <source>
        <dbReference type="ARBA" id="ARBA00022562"/>
    </source>
</evidence>
<keyword evidence="14" id="KW-1185">Reference proteome</keyword>
<feature type="domain" description="Adenovirus DNA-binding zinc-binding" evidence="12">
    <location>
        <begin position="322"/>
        <end position="417"/>
    </location>
</feature>
<dbReference type="Gene3D" id="1.10.269.10">
    <property type="entry name" value="Adenovirus DNA-binding, N-terminal domain"/>
    <property type="match status" value="1"/>
</dbReference>
<feature type="domain" description="Adenovirus DNA-binding zinc-binding" evidence="12">
    <location>
        <begin position="212"/>
        <end position="311"/>
    </location>
</feature>
<sequence>MSCSRPLPPHRVGQQQVFGSRKGGMKRLPPTEAGESSKRSRTVAEAVTSTGGSGSTGGIGDRPLGAVCDSPTNPEPQEEVLPRRRFESSDEEEDVFDDGTVTEEEACWQTAREFLHKMCLPLKVDGKQCTFLPNAQTAELFRKLCHSWLLQQKMVPSLTFTTLRSFTMQMGRFVLALLLQASGLSPTEAAAHSIANVSGVAAWKHASDVTLHCLHGAVMIAKDHHVDLDVSSEGGQRALKEQGPNAVVTTNRWGRSVVRVKYDAFVCPMDAGVPFNQPSNKSCGFCFTDGKKALKGFKQIVAFQAALYPQAAGGGEWMLLCLRCECNFGVAQPILGRQTCRLTPYQLSLAEGLDGGNMDAVAKASVENPVVLVAQCCNVTFSKAGKAGGAAAGKTCEWKISSVDLVTAAQLAKKMIHKMLDLPPSLFVPEFKWDPVFSFRSTVLPQGVGDSDLQLFTTGGM</sequence>
<dbReference type="Pfam" id="PF03728">
    <property type="entry name" value="Viral_DNA_Zn_bi"/>
    <property type="match status" value="2"/>
</dbReference>
<organism evidence="13 14">
    <name type="scientific">Murine adenovirus 3</name>
    <dbReference type="NCBI Taxonomy" id="573199"/>
    <lineage>
        <taxon>Viruses</taxon>
        <taxon>Varidnaviria</taxon>
        <taxon>Bamfordvirae</taxon>
        <taxon>Preplasmiviricota</taxon>
        <taxon>Polisuviricotina</taxon>
        <taxon>Pharingeaviricetes</taxon>
        <taxon>Rowavirales</taxon>
        <taxon>Adenoviridae</taxon>
        <taxon>Mastadenovirus</taxon>
        <taxon>Mastadenovirus cordis</taxon>
        <taxon>Murine mastadenovirus C</taxon>
    </lineage>
</organism>
<keyword evidence="6" id="KW-0479">Metal-binding</keyword>
<evidence type="ECO:0000256" key="7">
    <source>
        <dbReference type="ARBA" id="ARBA00022833"/>
    </source>
</evidence>
<dbReference type="InterPro" id="IPR003176">
    <property type="entry name" value="Adenovirus_DNA-bd_a"/>
</dbReference>
<evidence type="ECO:0000256" key="8">
    <source>
        <dbReference type="ARBA" id="ARBA00023109"/>
    </source>
</evidence>
<dbReference type="KEGG" id="vg:7778921"/>
<dbReference type="InterPro" id="IPR036362">
    <property type="entry name" value="Adenovirus_DNA-bd_N_sf"/>
</dbReference>
<evidence type="ECO:0000256" key="4">
    <source>
        <dbReference type="ARBA" id="ARBA00022581"/>
    </source>
</evidence>
<proteinExistence type="predicted"/>
<dbReference type="GeneID" id="7778921"/>
<keyword evidence="1" id="KW-0244">Early protein</keyword>
<dbReference type="InterPro" id="IPR036367">
    <property type="entry name" value="Ad_DBP_C_sf"/>
</dbReference>
<dbReference type="GO" id="GO:0008270">
    <property type="term" value="F:zinc ion binding"/>
    <property type="evidence" value="ECO:0007669"/>
    <property type="project" value="InterPro"/>
</dbReference>
<dbReference type="GO" id="GO:0003677">
    <property type="term" value="F:DNA binding"/>
    <property type="evidence" value="ECO:0007669"/>
    <property type="project" value="UniProtKB-KW"/>
</dbReference>
<keyword evidence="3" id="KW-1048">Host nucleus</keyword>
<keyword evidence="2" id="KW-0597">Phosphoprotein</keyword>
<reference evidence="13 14" key="1">
    <citation type="journal article" date="2009" name="J. Virol.">
        <title>A novel cardiotropic murine adenovirus representing a distinct species of mastadenoviruses.</title>
        <authorList>
            <person name="Klempa B."/>
            <person name="Kruger D.H."/>
            <person name="Auste B."/>
            <person name="Stanko M."/>
            <person name="Krawczyk A."/>
            <person name="Nickel K.F."/>
            <person name="Uberla K."/>
            <person name="Stang A."/>
        </authorList>
    </citation>
    <scope>NUCLEOTIDE SEQUENCE [LARGE SCALE GENOMIC DNA]</scope>
</reference>
<feature type="compositionally biased region" description="Gly residues" evidence="10">
    <location>
        <begin position="51"/>
        <end position="60"/>
    </location>
</feature>
<evidence type="ECO:0000256" key="2">
    <source>
        <dbReference type="ARBA" id="ARBA00022553"/>
    </source>
</evidence>
<evidence type="ECO:0000259" key="11">
    <source>
        <dbReference type="Pfam" id="PF02236"/>
    </source>
</evidence>
<keyword evidence="7" id="KW-0862">Zinc</keyword>
<evidence type="ECO:0000256" key="5">
    <source>
        <dbReference type="ARBA" id="ARBA00022705"/>
    </source>
</evidence>
<keyword evidence="9" id="KW-0238">DNA-binding</keyword>
<evidence type="ECO:0000259" key="12">
    <source>
        <dbReference type="Pfam" id="PF03728"/>
    </source>
</evidence>
<protein>
    <submittedName>
        <fullName evidence="13">DBP</fullName>
    </submittedName>
</protein>
<dbReference type="Proteomes" id="UP000141842">
    <property type="component" value="Segment"/>
</dbReference>
<dbReference type="RefSeq" id="YP_002822218.1">
    <property type="nucleotide sequence ID" value="NC_012584.1"/>
</dbReference>
<evidence type="ECO:0000313" key="13">
    <source>
        <dbReference type="EMBL" id="ACJ14519.1"/>
    </source>
</evidence>
<dbReference type="EMBL" id="EU835513">
    <property type="protein sequence ID" value="ACJ14519.1"/>
    <property type="molecule type" value="Genomic_DNA"/>
</dbReference>
<dbReference type="GO" id="GO:0006351">
    <property type="term" value="P:DNA-templated transcription"/>
    <property type="evidence" value="ECO:0007669"/>
    <property type="project" value="InterPro"/>
</dbReference>
<evidence type="ECO:0000256" key="1">
    <source>
        <dbReference type="ARBA" id="ARBA00022518"/>
    </source>
</evidence>
<dbReference type="SUPFAM" id="SSF47724">
    <property type="entry name" value="Domain of early E2A DNA-binding protein, ADDBP"/>
    <property type="match status" value="1"/>
</dbReference>
<name>C3SAU9_9ADEN</name>
<keyword evidence="5" id="KW-0235">DNA replication</keyword>
<keyword evidence="8" id="KW-1194">Viral DNA replication</keyword>
<dbReference type="Gene3D" id="3.90.148.10">
    <property type="entry name" value="Adenovirus DNA-binding, C-terminal domain superfamily/Adenovirus DNA-binding, zinc binding domain"/>
    <property type="match status" value="1"/>
</dbReference>
<keyword evidence="4" id="KW-0945">Host-virus interaction</keyword>
<evidence type="ECO:0000256" key="9">
    <source>
        <dbReference type="ARBA" id="ARBA00023125"/>
    </source>
</evidence>
<dbReference type="InterPro" id="IPR005376">
    <property type="entry name" value="Adenovirus_DNA-bd_zn-bd"/>
</dbReference>
<dbReference type="GO" id="GO:0006260">
    <property type="term" value="P:DNA replication"/>
    <property type="evidence" value="ECO:0007669"/>
    <property type="project" value="UniProtKB-KW"/>
</dbReference>
<accession>C3SAU9</accession>
<dbReference type="InterPro" id="IPR036368">
    <property type="entry name" value="ADBP_zn-bd_sf"/>
</dbReference>
<feature type="domain" description="Adenovirus DNA-binding all-alpha" evidence="11">
    <location>
        <begin position="109"/>
        <end position="186"/>
    </location>
</feature>
<dbReference type="SUPFAM" id="SSF57917">
    <property type="entry name" value="Zn-binding domains of ADDBP"/>
    <property type="match status" value="2"/>
</dbReference>
<feature type="compositionally biased region" description="Acidic residues" evidence="10">
    <location>
        <begin position="89"/>
        <end position="98"/>
    </location>
</feature>
<evidence type="ECO:0000256" key="10">
    <source>
        <dbReference type="SAM" id="MobiDB-lite"/>
    </source>
</evidence>
<dbReference type="GO" id="GO:0039693">
    <property type="term" value="P:viral DNA genome replication"/>
    <property type="evidence" value="ECO:0007669"/>
    <property type="project" value="UniProtKB-KW"/>
</dbReference>